<dbReference type="NCBIfam" id="TIGR02680">
    <property type="entry name" value="TIGR02680 family protein"/>
    <property type="match status" value="1"/>
</dbReference>
<dbReference type="InterPro" id="IPR013496">
    <property type="entry name" value="CHP02680"/>
</dbReference>
<feature type="coiled-coil region" evidence="1">
    <location>
        <begin position="864"/>
        <end position="891"/>
    </location>
</feature>
<reference evidence="2 3" key="1">
    <citation type="submission" date="2017-07" db="EMBL/GenBank/DDBJ databases">
        <title>Genome sequencing and assembly of Paenibacillus rigui.</title>
        <authorList>
            <person name="Mayilraj S."/>
        </authorList>
    </citation>
    <scope>NUCLEOTIDE SEQUENCE [LARGE SCALE GENOMIC DNA]</scope>
    <source>
        <strain evidence="2 3">JCM 16352</strain>
    </source>
</reference>
<dbReference type="RefSeq" id="WP_094014176.1">
    <property type="nucleotide sequence ID" value="NZ_NMQW01000010.1"/>
</dbReference>
<sequence length="1344" mass="157204">MKWKPTRIGYFNVWYHADTEIELSDGKLFIRGDNASGKTIASTLILPVLLDGNYNPSRLDPQKRTDRMMIDLHLGEEAVNQKKDGNGYLYMEFRKGEQFITIGMGLSGVRKTRDLTSWYFIVTNGKQIGKDLLLYDQTRDGKVPLDYRDFCDRFKGSYITEHRTEYAKEVNRLLFGFQSMHTFNMYIKLLIELRPPKISKDVSPSIINTSLTDALPELSDDDLESLSNIVTKIDEQDALLEKTKTEVGELRKLSEGYEAYQFALFFEYAEHLTRSTQQFENEQSRFVAKENDLLGMKKSQEDAKRQMEDLEQQISALNVTVDTLHETHKDLFKVAEVKHNTENELNETKNKLTQKESQLRSSKNNVYKNRQIIERTIQDEIETKDEIQGILDYLAEYESSIKFDYHDRFVSQFSITADPISLIASWKEETVRHIARLKEIEDNLRRYQEQEAKTLQRRTEFEGKLEAYNNSIAKIDSLYMQLQKSRADLFEIVEDWSNEYGLQIEAQEWEALQGIMSNLYEHGEDEETYQSWKQKVIEVREEPYQIEKREVEYHLQRLSEEIKKTQSEYEQLQSSQFVAPPERQKERVQWDVLDQHQIPYIRFFEAVEFKETVSATFRRNIESAIQRSGLLQAVIVPHEYEGKAAEQATVLRAQTPKSNHLGNLMDPVPSEKVDANTIQLVLQGIAIDAHQEGFIGEDGFFRSGFLEGAAPDCDELYVGLRAREEERQRRLLAIRERLDELEQLFSDQSRVLRMVQAKIDELHRVWTKIPSTQEIKNIYRERDTEKRITKHLEIEKEKAYGCYESIRLETLNLRNQVARLIGNLDLPLRLDVCSHALEQCRKYKDEISDLGLLTEKRMEAVRRIVQTKEHLSSLESIVEDYQEEHDDLLYEQSKLEMTIQRLREAMESNSDVFKQIEDANHQLIDAEDRKRQAERLYERLTPKIESADEEIGKLKIAVINAAKRESVWLKAYRKLQATNSPYSKYSADQILELSKKDTTKTTNREEAFEHLLEVEGEVRGQLEDYRFRRQREQPWNEESNVKEQIGIVDVEALERLSTYSIISLQSNIGIPCTPLELLQELTDIEAKLKRNIGDKEKELFTDIIINEIGRTIQERIYEAKQWVNEVNRRFHEFEGLQIRLDWNAKDAVEDDTLKTKQLVDLLSGDSKFIDPADLEKVSAHFRARIEAVQQRAKKDFRMSRLQAYKEVLDYRKWFMFETYVDKGTGAEKVGNRNFGRYSNGQKAIILYMPLLAAIDAILTSASDAAARLITLDEAFAGVDSKNKEKMFNMIQDFDFDYIMNSYDLWGCYRSVKALSIVTILRQPSSPHMGFRRYHWNGKRRVEVE</sequence>
<keyword evidence="1" id="KW-0175">Coiled coil</keyword>
<feature type="coiled-coil region" evidence="1">
    <location>
        <begin position="430"/>
        <end position="457"/>
    </location>
</feature>
<dbReference type="Proteomes" id="UP000215509">
    <property type="component" value="Unassembled WGS sequence"/>
</dbReference>
<dbReference type="Gene3D" id="3.40.50.300">
    <property type="entry name" value="P-loop containing nucleotide triphosphate hydrolases"/>
    <property type="match status" value="1"/>
</dbReference>
<feature type="coiled-coil region" evidence="1">
    <location>
        <begin position="548"/>
        <end position="575"/>
    </location>
</feature>
<dbReference type="OrthoDB" id="9776649at2"/>
<organism evidence="2 3">
    <name type="scientific">Paenibacillus rigui</name>
    <dbReference type="NCBI Taxonomy" id="554312"/>
    <lineage>
        <taxon>Bacteria</taxon>
        <taxon>Bacillati</taxon>
        <taxon>Bacillota</taxon>
        <taxon>Bacilli</taxon>
        <taxon>Bacillales</taxon>
        <taxon>Paenibacillaceae</taxon>
        <taxon>Paenibacillus</taxon>
    </lineage>
</organism>
<evidence type="ECO:0000313" key="2">
    <source>
        <dbReference type="EMBL" id="OXM87011.1"/>
    </source>
</evidence>
<name>A0A229UUS5_9BACL</name>
<dbReference type="SUPFAM" id="SSF52540">
    <property type="entry name" value="P-loop containing nucleoside triphosphate hydrolases"/>
    <property type="match status" value="1"/>
</dbReference>
<comment type="caution">
    <text evidence="2">The sequence shown here is derived from an EMBL/GenBank/DDBJ whole genome shotgun (WGS) entry which is preliminary data.</text>
</comment>
<gene>
    <name evidence="2" type="ORF">CF651_07120</name>
</gene>
<proteinExistence type="predicted"/>
<dbReference type="InterPro" id="IPR027417">
    <property type="entry name" value="P-loop_NTPase"/>
</dbReference>
<evidence type="ECO:0000256" key="1">
    <source>
        <dbReference type="SAM" id="Coils"/>
    </source>
</evidence>
<dbReference type="EMBL" id="NMQW01000010">
    <property type="protein sequence ID" value="OXM87011.1"/>
    <property type="molecule type" value="Genomic_DNA"/>
</dbReference>
<keyword evidence="3" id="KW-1185">Reference proteome</keyword>
<evidence type="ECO:0000313" key="3">
    <source>
        <dbReference type="Proteomes" id="UP000215509"/>
    </source>
</evidence>
<accession>A0A229UUS5</accession>
<dbReference type="Pfam" id="PF13558">
    <property type="entry name" value="SbcC_Walker_B"/>
    <property type="match status" value="1"/>
</dbReference>
<feature type="coiled-coil region" evidence="1">
    <location>
        <begin position="293"/>
        <end position="365"/>
    </location>
</feature>
<protein>
    <submittedName>
        <fullName evidence="2">TIGR02680 family protein</fullName>
    </submittedName>
</protein>